<sequence length="183" mass="20820">MTIAYLLIAVVLLLVLYGISIYNRYVRLRNQAEEAESAIDAHLKQRYDLVPNLVETVKGYAKHEEETLRKVIEARNMAMNATGMVDKNEANNAFSSTLKSLFALSEAYPDLKANQGFLDLQAQLQKIEEQLLGARKYYNAIIKQLNTICEVFPSSIIASMAHFSKKPYLEIEEEARARVEVKF</sequence>
<dbReference type="OrthoDB" id="9804152at2"/>
<evidence type="ECO:0000313" key="6">
    <source>
        <dbReference type="EMBL" id="RFU94214.1"/>
    </source>
</evidence>
<evidence type="ECO:0000256" key="5">
    <source>
        <dbReference type="ARBA" id="ARBA00023136"/>
    </source>
</evidence>
<reference evidence="7" key="1">
    <citation type="submission" date="2018-08" db="EMBL/GenBank/DDBJ databases">
        <authorList>
            <person name="Grouzdev D.S."/>
            <person name="Krutkina M.S."/>
        </authorList>
    </citation>
    <scope>NUCLEOTIDE SEQUENCE [LARGE SCALE GENOMIC DNA]</scope>
    <source>
        <strain evidence="7">4-11</strain>
    </source>
</reference>
<gene>
    <name evidence="6" type="ORF">DYP60_10525</name>
</gene>
<evidence type="ECO:0000313" key="7">
    <source>
        <dbReference type="Proteomes" id="UP000264002"/>
    </source>
</evidence>
<accession>A0A372MEP6</accession>
<dbReference type="SUPFAM" id="SSF140478">
    <property type="entry name" value="LemA-like"/>
    <property type="match status" value="1"/>
</dbReference>
<dbReference type="PANTHER" id="PTHR34478">
    <property type="entry name" value="PROTEIN LEMA"/>
    <property type="match status" value="1"/>
</dbReference>
<protein>
    <submittedName>
        <fullName evidence="6">LemA family protein</fullName>
    </submittedName>
</protein>
<keyword evidence="3" id="KW-0812">Transmembrane</keyword>
<comment type="similarity">
    <text evidence="2">Belongs to the LemA family.</text>
</comment>
<dbReference type="AlphaFoldDB" id="A0A372MEP6"/>
<dbReference type="EMBL" id="QUWK01000011">
    <property type="protein sequence ID" value="RFU94214.1"/>
    <property type="molecule type" value="Genomic_DNA"/>
</dbReference>
<proteinExistence type="inferred from homology"/>
<dbReference type="PANTHER" id="PTHR34478:SF1">
    <property type="entry name" value="PROTEIN LEMA"/>
    <property type="match status" value="1"/>
</dbReference>
<dbReference type="RefSeq" id="WP_117330968.1">
    <property type="nucleotide sequence ID" value="NZ_QUWK01000011.1"/>
</dbReference>
<dbReference type="Pfam" id="PF04011">
    <property type="entry name" value="LemA"/>
    <property type="match status" value="1"/>
</dbReference>
<keyword evidence="7" id="KW-1185">Reference proteome</keyword>
<reference evidence="6 7" key="2">
    <citation type="submission" date="2018-09" db="EMBL/GenBank/DDBJ databases">
        <title>Genome of Sphaerochaeta halotolerans strain 4-11.</title>
        <authorList>
            <person name="Nazina T.N."/>
            <person name="Sokolova D.S."/>
        </authorList>
    </citation>
    <scope>NUCLEOTIDE SEQUENCE [LARGE SCALE GENOMIC DNA]</scope>
    <source>
        <strain evidence="6 7">4-11</strain>
    </source>
</reference>
<keyword evidence="4" id="KW-1133">Transmembrane helix</keyword>
<dbReference type="GO" id="GO:0016020">
    <property type="term" value="C:membrane"/>
    <property type="evidence" value="ECO:0007669"/>
    <property type="project" value="UniProtKB-SubCell"/>
</dbReference>
<dbReference type="InterPro" id="IPR023353">
    <property type="entry name" value="LemA-like_dom_sf"/>
</dbReference>
<dbReference type="InterPro" id="IPR007156">
    <property type="entry name" value="MamQ_LemA"/>
</dbReference>
<evidence type="ECO:0000256" key="3">
    <source>
        <dbReference type="ARBA" id="ARBA00022692"/>
    </source>
</evidence>
<evidence type="ECO:0000256" key="4">
    <source>
        <dbReference type="ARBA" id="ARBA00022989"/>
    </source>
</evidence>
<comment type="subcellular location">
    <subcellularLocation>
        <location evidence="1">Membrane</location>
        <topology evidence="1">Single-pass membrane protein</topology>
    </subcellularLocation>
</comment>
<evidence type="ECO:0000256" key="2">
    <source>
        <dbReference type="ARBA" id="ARBA00008854"/>
    </source>
</evidence>
<dbReference type="Gene3D" id="1.20.1440.20">
    <property type="entry name" value="LemA-like domain"/>
    <property type="match status" value="1"/>
</dbReference>
<dbReference type="Proteomes" id="UP000264002">
    <property type="component" value="Unassembled WGS sequence"/>
</dbReference>
<comment type="caution">
    <text evidence="6">The sequence shown here is derived from an EMBL/GenBank/DDBJ whole genome shotgun (WGS) entry which is preliminary data.</text>
</comment>
<organism evidence="6 7">
    <name type="scientific">Sphaerochaeta halotolerans</name>
    <dbReference type="NCBI Taxonomy" id="2293840"/>
    <lineage>
        <taxon>Bacteria</taxon>
        <taxon>Pseudomonadati</taxon>
        <taxon>Spirochaetota</taxon>
        <taxon>Spirochaetia</taxon>
        <taxon>Spirochaetales</taxon>
        <taxon>Sphaerochaetaceae</taxon>
        <taxon>Sphaerochaeta</taxon>
    </lineage>
</organism>
<evidence type="ECO:0000256" key="1">
    <source>
        <dbReference type="ARBA" id="ARBA00004167"/>
    </source>
</evidence>
<keyword evidence="5" id="KW-0472">Membrane</keyword>
<name>A0A372MEP6_9SPIR</name>